<accession>A0ABV2T2U3</accession>
<dbReference type="Pfam" id="PF19266">
    <property type="entry name" value="CIS_tube"/>
    <property type="match status" value="1"/>
</dbReference>
<protein>
    <recommendedName>
        <fullName evidence="1">Contractile injection system tube protein N-terminal domain-containing protein</fullName>
    </recommendedName>
</protein>
<dbReference type="InterPro" id="IPR045361">
    <property type="entry name" value="CIS_tube_prot_N"/>
</dbReference>
<evidence type="ECO:0000313" key="2">
    <source>
        <dbReference type="EMBL" id="MET6997344.1"/>
    </source>
</evidence>
<dbReference type="RefSeq" id="WP_354659982.1">
    <property type="nucleotide sequence ID" value="NZ_JBEXAC010000001.1"/>
</dbReference>
<dbReference type="EMBL" id="JBEXAC010000001">
    <property type="protein sequence ID" value="MET6997344.1"/>
    <property type="molecule type" value="Genomic_DNA"/>
</dbReference>
<evidence type="ECO:0000313" key="3">
    <source>
        <dbReference type="Proteomes" id="UP001549749"/>
    </source>
</evidence>
<keyword evidence="3" id="KW-1185">Reference proteome</keyword>
<name>A0ABV2T2U3_9BACT</name>
<reference evidence="2 3" key="1">
    <citation type="submission" date="2024-06" db="EMBL/GenBank/DDBJ databases">
        <title>Chitinophaga defluvii sp. nov., isolated from municipal sewage.</title>
        <authorList>
            <person name="Zhang L."/>
        </authorList>
    </citation>
    <scope>NUCLEOTIDE SEQUENCE [LARGE SCALE GENOMIC DNA]</scope>
    <source>
        <strain evidence="2 3">H8</strain>
    </source>
</reference>
<feature type="domain" description="Contractile injection system tube protein N-terminal" evidence="1">
    <location>
        <begin position="8"/>
        <end position="164"/>
    </location>
</feature>
<comment type="caution">
    <text evidence="2">The sequence shown here is derived from an EMBL/GenBank/DDBJ whole genome shotgun (WGS) entry which is preliminary data.</text>
</comment>
<gene>
    <name evidence="2" type="ORF">ABR189_08175</name>
</gene>
<organism evidence="2 3">
    <name type="scientific">Chitinophaga defluvii</name>
    <dbReference type="NCBI Taxonomy" id="3163343"/>
    <lineage>
        <taxon>Bacteria</taxon>
        <taxon>Pseudomonadati</taxon>
        <taxon>Bacteroidota</taxon>
        <taxon>Chitinophagia</taxon>
        <taxon>Chitinophagales</taxon>
        <taxon>Chitinophagaceae</taxon>
        <taxon>Chitinophaga</taxon>
    </lineage>
</organism>
<dbReference type="Proteomes" id="UP001549749">
    <property type="component" value="Unassembled WGS sequence"/>
</dbReference>
<evidence type="ECO:0000259" key="1">
    <source>
        <dbReference type="Pfam" id="PF19266"/>
    </source>
</evidence>
<proteinExistence type="predicted"/>
<sequence length="237" mass="26368">MPSEKANVEKIVIKGFLDKKQQDEMGISFTIPVNPESYARTYKIENESGATAGNQGGAPKYKGTAPEQLKLDFTLDNTGTIEGNILNGTPVPKQIDQLVKVVYNMQGESHRPGILKIVWGSFFVFDCVLASLEINYVLFNPQGTPLRAKISATFTQYIAPEKRVEKEKKKSPDLTRVIKITNGDSLPLLTYRSYGDATHYMKVAKANNLVSFRPLRAGDELVFPPIRQVSENQTVKT</sequence>